<feature type="domain" description="Large ribosomal subunit protein bL25 beta" evidence="8">
    <location>
        <begin position="96"/>
        <end position="177"/>
    </location>
</feature>
<dbReference type="InterPro" id="IPR011035">
    <property type="entry name" value="Ribosomal_bL25/Gln-tRNA_synth"/>
</dbReference>
<dbReference type="InterPro" id="IPR020056">
    <property type="entry name" value="Rbsml_bL25/Gln-tRNA_synth_N"/>
</dbReference>
<evidence type="ECO:0000313" key="9">
    <source>
        <dbReference type="EMBL" id="OGG59211.1"/>
    </source>
</evidence>
<dbReference type="Gene3D" id="2.40.240.10">
    <property type="entry name" value="Ribosomal Protein L25, Chain P"/>
    <property type="match status" value="1"/>
</dbReference>
<dbReference type="NCBIfam" id="TIGR00731">
    <property type="entry name" value="bL25_bact_ctc"/>
    <property type="match status" value="1"/>
</dbReference>
<dbReference type="InterPro" id="IPR029751">
    <property type="entry name" value="Ribosomal_L25_dom"/>
</dbReference>
<dbReference type="AlphaFoldDB" id="A0A1F6DCW4"/>
<dbReference type="Gene3D" id="2.170.120.20">
    <property type="entry name" value="Ribosomal protein L25, beta domain"/>
    <property type="match status" value="1"/>
</dbReference>
<dbReference type="EMBL" id="MFLD01000029">
    <property type="protein sequence ID" value="OGG59211.1"/>
    <property type="molecule type" value="Genomic_DNA"/>
</dbReference>
<feature type="region of interest" description="Disordered" evidence="6">
    <location>
        <begin position="209"/>
        <end position="236"/>
    </location>
</feature>
<keyword evidence="1 5" id="KW-0699">rRNA-binding</keyword>
<dbReference type="GO" id="GO:0008097">
    <property type="term" value="F:5S rRNA binding"/>
    <property type="evidence" value="ECO:0007669"/>
    <property type="project" value="InterPro"/>
</dbReference>
<dbReference type="Proteomes" id="UP000178042">
    <property type="component" value="Unassembled WGS sequence"/>
</dbReference>
<keyword evidence="2 5" id="KW-0694">RNA-binding</keyword>
<feature type="compositionally biased region" description="Basic and acidic residues" evidence="6">
    <location>
        <begin position="218"/>
        <end position="236"/>
    </location>
</feature>
<dbReference type="HAMAP" id="MF_01334">
    <property type="entry name" value="Ribosomal_bL25_CTC"/>
    <property type="match status" value="1"/>
</dbReference>
<dbReference type="GO" id="GO:0003735">
    <property type="term" value="F:structural constituent of ribosome"/>
    <property type="evidence" value="ECO:0007669"/>
    <property type="project" value="InterPro"/>
</dbReference>
<dbReference type="InterPro" id="IPR020057">
    <property type="entry name" value="Ribosomal_bL25_b-dom"/>
</dbReference>
<comment type="function">
    <text evidence="5">This is one of the proteins that binds to the 5S RNA in the ribosome where it forms part of the central protuberance.</text>
</comment>
<evidence type="ECO:0000256" key="3">
    <source>
        <dbReference type="ARBA" id="ARBA00022980"/>
    </source>
</evidence>
<dbReference type="GO" id="GO:0022625">
    <property type="term" value="C:cytosolic large ribosomal subunit"/>
    <property type="evidence" value="ECO:0007669"/>
    <property type="project" value="TreeGrafter"/>
</dbReference>
<dbReference type="GO" id="GO:0006412">
    <property type="term" value="P:translation"/>
    <property type="evidence" value="ECO:0007669"/>
    <property type="project" value="UniProtKB-UniRule"/>
</dbReference>
<feature type="domain" description="Large ribosomal subunit protein bL25 L25" evidence="7">
    <location>
        <begin position="5"/>
        <end position="88"/>
    </location>
</feature>
<reference evidence="9 10" key="1">
    <citation type="journal article" date="2016" name="Nat. Commun.">
        <title>Thousands of microbial genomes shed light on interconnected biogeochemical processes in an aquifer system.</title>
        <authorList>
            <person name="Anantharaman K."/>
            <person name="Brown C.T."/>
            <person name="Hug L.A."/>
            <person name="Sharon I."/>
            <person name="Castelle C.J."/>
            <person name="Probst A.J."/>
            <person name="Thomas B.C."/>
            <person name="Singh A."/>
            <person name="Wilkins M.J."/>
            <person name="Karaoz U."/>
            <person name="Brodie E.L."/>
            <person name="Williams K.H."/>
            <person name="Hubbard S.S."/>
            <person name="Banfield J.F."/>
        </authorList>
    </citation>
    <scope>NUCLEOTIDE SEQUENCE [LARGE SCALE GENOMIC DNA]</scope>
</reference>
<dbReference type="SUPFAM" id="SSF50715">
    <property type="entry name" value="Ribosomal protein L25-like"/>
    <property type="match status" value="1"/>
</dbReference>
<dbReference type="CDD" id="cd00495">
    <property type="entry name" value="Ribosomal_L25_TL5_CTC"/>
    <property type="match status" value="1"/>
</dbReference>
<dbReference type="InterPro" id="IPR037121">
    <property type="entry name" value="Ribosomal_bL25_C"/>
</dbReference>
<dbReference type="Pfam" id="PF14693">
    <property type="entry name" value="Ribosomal_TL5_C"/>
    <property type="match status" value="1"/>
</dbReference>
<proteinExistence type="inferred from homology"/>
<comment type="subunit">
    <text evidence="5">Part of the 50S ribosomal subunit; part of the 5S rRNA/L5/L18/L25 subcomplex. Contacts the 5S rRNA. Binds to the 5S rRNA independently of L5 and L18.</text>
</comment>
<comment type="caution">
    <text evidence="9">The sequence shown here is derived from an EMBL/GenBank/DDBJ whole genome shotgun (WGS) entry which is preliminary data.</text>
</comment>
<sequence length="236" mass="25200">MLTVEVEKREMKESPEALRKRGAMPAVFYGPKEGATAVAINALKFDRVWREAGETTVVVLKGVGEEKEALIHDVQFHPVTSSLLHADFYVLEKGKKIKIKVPLKFVGVAPAEKAGNIVSKVLHEIEIEVAPAELPHNLPVDISVLANVGEHITAEQIKLPPSAALITQAGDIVVTIIEFKEEKIEEPITPVAAEGAPVAGEAGAVSVAGAEAGTSKQEAGDAKKEVKKEAKKEAKK</sequence>
<evidence type="ECO:0000259" key="8">
    <source>
        <dbReference type="Pfam" id="PF14693"/>
    </source>
</evidence>
<evidence type="ECO:0000256" key="4">
    <source>
        <dbReference type="ARBA" id="ARBA00023274"/>
    </source>
</evidence>
<protein>
    <recommendedName>
        <fullName evidence="5">Large ribosomal subunit protein bL25</fullName>
    </recommendedName>
    <alternativeName>
        <fullName evidence="5">General stress protein CTC</fullName>
    </alternativeName>
</protein>
<name>A0A1F6DCW4_9BACT</name>
<evidence type="ECO:0000313" key="10">
    <source>
        <dbReference type="Proteomes" id="UP000178042"/>
    </source>
</evidence>
<keyword evidence="3 5" id="KW-0689">Ribosomal protein</keyword>
<evidence type="ECO:0000259" key="7">
    <source>
        <dbReference type="Pfam" id="PF01386"/>
    </source>
</evidence>
<dbReference type="Pfam" id="PF01386">
    <property type="entry name" value="Ribosomal_L25p"/>
    <property type="match status" value="1"/>
</dbReference>
<dbReference type="PANTHER" id="PTHR33284:SF1">
    <property type="entry name" value="RIBOSOMAL PROTEIN L25_GLN-TRNA SYNTHETASE, ANTI-CODON-BINDING DOMAIN-CONTAINING PROTEIN"/>
    <property type="match status" value="1"/>
</dbReference>
<evidence type="ECO:0000256" key="1">
    <source>
        <dbReference type="ARBA" id="ARBA00022730"/>
    </source>
</evidence>
<comment type="similarity">
    <text evidence="5">Belongs to the bacterial ribosomal protein bL25 family. CTC subfamily.</text>
</comment>
<organism evidence="9 10">
    <name type="scientific">Candidatus Kaiserbacteria bacterium RIFCSPHIGHO2_02_FULL_49_16</name>
    <dbReference type="NCBI Taxonomy" id="1798490"/>
    <lineage>
        <taxon>Bacteria</taxon>
        <taxon>Candidatus Kaiseribacteriota</taxon>
    </lineage>
</organism>
<evidence type="ECO:0000256" key="2">
    <source>
        <dbReference type="ARBA" id="ARBA00022884"/>
    </source>
</evidence>
<accession>A0A1F6DCW4</accession>
<evidence type="ECO:0000256" key="6">
    <source>
        <dbReference type="SAM" id="MobiDB-lite"/>
    </source>
</evidence>
<gene>
    <name evidence="5" type="primary">rplY</name>
    <name evidence="5" type="synonym">ctc</name>
    <name evidence="9" type="ORF">A3C86_00480</name>
</gene>
<dbReference type="PANTHER" id="PTHR33284">
    <property type="entry name" value="RIBOSOMAL PROTEIN L25/GLN-TRNA SYNTHETASE, ANTI-CODON-BINDING DOMAIN-CONTAINING PROTEIN"/>
    <property type="match status" value="1"/>
</dbReference>
<dbReference type="InterPro" id="IPR001021">
    <property type="entry name" value="Ribosomal_bL25_long"/>
</dbReference>
<evidence type="ECO:0000256" key="5">
    <source>
        <dbReference type="HAMAP-Rule" id="MF_01334"/>
    </source>
</evidence>
<dbReference type="InterPro" id="IPR020930">
    <property type="entry name" value="Ribosomal_uL5_bac-type"/>
</dbReference>
<keyword evidence="4 5" id="KW-0687">Ribonucleoprotein</keyword>